<dbReference type="Proteomes" id="UP000184221">
    <property type="component" value="Unassembled WGS sequence"/>
</dbReference>
<dbReference type="SUPFAM" id="SSF53448">
    <property type="entry name" value="Nucleotide-diphospho-sugar transferases"/>
    <property type="match status" value="1"/>
</dbReference>
<dbReference type="Gene3D" id="3.40.50.2000">
    <property type="entry name" value="Glycogen Phosphorylase B"/>
    <property type="match status" value="1"/>
</dbReference>
<feature type="domain" description="Glycosyltransferase 2-like" evidence="4">
    <location>
        <begin position="159"/>
        <end position="273"/>
    </location>
</feature>
<keyword evidence="6" id="KW-1185">Reference proteome</keyword>
<dbReference type="GO" id="GO:0016757">
    <property type="term" value="F:glycosyltransferase activity"/>
    <property type="evidence" value="ECO:0007669"/>
    <property type="project" value="UniProtKB-KW"/>
</dbReference>
<name>A0A1M5Y6S9_9RHOB</name>
<evidence type="ECO:0000313" key="6">
    <source>
        <dbReference type="Proteomes" id="UP000184221"/>
    </source>
</evidence>
<evidence type="ECO:0000259" key="4">
    <source>
        <dbReference type="Pfam" id="PF00535"/>
    </source>
</evidence>
<dbReference type="Pfam" id="PF13692">
    <property type="entry name" value="Glyco_trans_1_4"/>
    <property type="match status" value="1"/>
</dbReference>
<comment type="similarity">
    <text evidence="1">Belongs to the glycosyltransferase 2 family.</text>
</comment>
<protein>
    <submittedName>
        <fullName evidence="5">Glycosyltransferase, GT2 family</fullName>
    </submittedName>
</protein>
<sequence length="777" mass="84429">MFLRLRPLYRRYVLHHLRVPLGAVRFVGHPEMTLWLRQGRVCIDAGDVVLEHGGARSETGSLPFAPGAETRVSLRKQPLEAEILPALPLPRLIRAHAALWPRLCLRALKVLPLLPRSRDPHIRARAVRRLGLASDPPAPPLHLPPERASLRSLATPIALILPVHNATHHVTRCLARIDRTTDLLWQLVIVEDGSTDPSLRPMLERWVAARQSATLIRHDRPKGFAGSVNAALDQLGGFDGPVVLLNSDITLPDGWASRLVAPILADGLVASVTPLSNEGELMSVPHMSTGVALRNGEVDAVDAALAPYARHSCLPALPTGTGFCMALSPHWLAEVPRFDESFGRGYGEEVDWCQRTRALGGQHVCQTGLFVGHVGAASFGRRARQDLRVRAGRILSQRWPRFDTDVAQTLSCDPLAGDRLRAGLIWAKIRCKGALLPVYLAHSLGGGTERWLAQRLASHDLAVVLRVGGPLRWQLELHSPAGVTRGATDRFADILQLIRLGGPRDVAYVCGVGDPAPEGLPFRLLDLCAGGQGLEILFHDYFPVNRDYTFRSEAEADWQALWRPALDRAEHLTVFSEASRHIVAACHPDLAHKIRLRPHGPLGPVPPLTPAPAGRPVIGVPGNLNAQKGAQVVTDLARVFARTGEARIVVLGEVAPDCALPRSVTVLGGYRLDDLPHLVARHGIGGWLIPSLWPETFSYVTQESLATGLPCLGFDLGGQGDALRAAENGQVVALRKDGSADLDRLLAALRGLPDWPAIREDTGSVSPRPLFWRRAGA</sequence>
<proteinExistence type="inferred from homology"/>
<evidence type="ECO:0000313" key="5">
    <source>
        <dbReference type="EMBL" id="SHI07514.1"/>
    </source>
</evidence>
<gene>
    <name evidence="5" type="ORF">SAMN05443551_0111</name>
</gene>
<dbReference type="STRING" id="996342.SAMN05443551_0111"/>
<keyword evidence="2" id="KW-0328">Glycosyltransferase</keyword>
<dbReference type="InterPro" id="IPR029044">
    <property type="entry name" value="Nucleotide-diphossugar_trans"/>
</dbReference>
<dbReference type="OrthoDB" id="9771846at2"/>
<accession>A0A1M5Y6S9</accession>
<dbReference type="SUPFAM" id="SSF53756">
    <property type="entry name" value="UDP-Glycosyltransferase/glycogen phosphorylase"/>
    <property type="match status" value="1"/>
</dbReference>
<dbReference type="RefSeq" id="WP_072780201.1">
    <property type="nucleotide sequence ID" value="NZ_FQXC01000012.1"/>
</dbReference>
<evidence type="ECO:0000256" key="1">
    <source>
        <dbReference type="ARBA" id="ARBA00006739"/>
    </source>
</evidence>
<dbReference type="EMBL" id="FQXC01000012">
    <property type="protein sequence ID" value="SHI07514.1"/>
    <property type="molecule type" value="Genomic_DNA"/>
</dbReference>
<organism evidence="5 6">
    <name type="scientific">Marivita hallyeonensis</name>
    <dbReference type="NCBI Taxonomy" id="996342"/>
    <lineage>
        <taxon>Bacteria</taxon>
        <taxon>Pseudomonadati</taxon>
        <taxon>Pseudomonadota</taxon>
        <taxon>Alphaproteobacteria</taxon>
        <taxon>Rhodobacterales</taxon>
        <taxon>Roseobacteraceae</taxon>
        <taxon>Marivita</taxon>
    </lineage>
</organism>
<dbReference type="PANTHER" id="PTHR43179:SF12">
    <property type="entry name" value="GALACTOFURANOSYLTRANSFERASE GLFT2"/>
    <property type="match status" value="1"/>
</dbReference>
<reference evidence="5 6" key="1">
    <citation type="submission" date="2016-11" db="EMBL/GenBank/DDBJ databases">
        <authorList>
            <person name="Jaros S."/>
            <person name="Januszkiewicz K."/>
            <person name="Wedrychowicz H."/>
        </authorList>
    </citation>
    <scope>NUCLEOTIDE SEQUENCE [LARGE SCALE GENOMIC DNA]</scope>
    <source>
        <strain evidence="5 6">DSM 29431</strain>
    </source>
</reference>
<keyword evidence="3 5" id="KW-0808">Transferase</keyword>
<evidence type="ECO:0000256" key="2">
    <source>
        <dbReference type="ARBA" id="ARBA00022676"/>
    </source>
</evidence>
<dbReference type="Gene3D" id="3.90.550.10">
    <property type="entry name" value="Spore Coat Polysaccharide Biosynthesis Protein SpsA, Chain A"/>
    <property type="match status" value="1"/>
</dbReference>
<dbReference type="AlphaFoldDB" id="A0A1M5Y6S9"/>
<dbReference type="PANTHER" id="PTHR43179">
    <property type="entry name" value="RHAMNOSYLTRANSFERASE WBBL"/>
    <property type="match status" value="1"/>
</dbReference>
<dbReference type="InterPro" id="IPR001173">
    <property type="entry name" value="Glyco_trans_2-like"/>
</dbReference>
<evidence type="ECO:0000256" key="3">
    <source>
        <dbReference type="ARBA" id="ARBA00022679"/>
    </source>
</evidence>
<dbReference type="Pfam" id="PF00535">
    <property type="entry name" value="Glycos_transf_2"/>
    <property type="match status" value="1"/>
</dbReference>